<evidence type="ECO:0000256" key="1">
    <source>
        <dbReference type="SAM" id="MobiDB-lite"/>
    </source>
</evidence>
<name>A0A1I8FKX6_9PLAT</name>
<feature type="region of interest" description="Disordered" evidence="1">
    <location>
        <begin position="724"/>
        <end position="749"/>
    </location>
</feature>
<dbReference type="WBParaSite" id="maker-unitig_39161-snap-gene-0.2-mRNA-1">
    <property type="protein sequence ID" value="maker-unitig_39161-snap-gene-0.2-mRNA-1"/>
    <property type="gene ID" value="maker-unitig_39161-snap-gene-0.2"/>
</dbReference>
<feature type="region of interest" description="Disordered" evidence="1">
    <location>
        <begin position="1"/>
        <end position="44"/>
    </location>
</feature>
<dbReference type="AlphaFoldDB" id="A0A1I8FKX6"/>
<accession>A0A1I8FKX6</accession>
<evidence type="ECO:0000313" key="3">
    <source>
        <dbReference type="WBParaSite" id="maker-unitig_39161-snap-gene-0.2-mRNA-1"/>
    </source>
</evidence>
<reference evidence="3" key="1">
    <citation type="submission" date="2016-11" db="UniProtKB">
        <authorList>
            <consortium name="WormBaseParasite"/>
        </authorList>
    </citation>
    <scope>IDENTIFICATION</scope>
</reference>
<proteinExistence type="predicted"/>
<evidence type="ECO:0000313" key="2">
    <source>
        <dbReference type="Proteomes" id="UP000095280"/>
    </source>
</evidence>
<dbReference type="Proteomes" id="UP000095280">
    <property type="component" value="Unplaced"/>
</dbReference>
<protein>
    <submittedName>
        <fullName evidence="3">Protein kinase domain-containing protein</fullName>
    </submittedName>
</protein>
<feature type="region of interest" description="Disordered" evidence="1">
    <location>
        <begin position="111"/>
        <end position="169"/>
    </location>
</feature>
<organism evidence="2 3">
    <name type="scientific">Macrostomum lignano</name>
    <dbReference type="NCBI Taxonomy" id="282301"/>
    <lineage>
        <taxon>Eukaryota</taxon>
        <taxon>Metazoa</taxon>
        <taxon>Spiralia</taxon>
        <taxon>Lophotrochozoa</taxon>
        <taxon>Platyhelminthes</taxon>
        <taxon>Rhabditophora</taxon>
        <taxon>Macrostomorpha</taxon>
        <taxon>Macrostomida</taxon>
        <taxon>Macrostomidae</taxon>
        <taxon>Macrostomum</taxon>
    </lineage>
</organism>
<sequence length="1017" mass="108453">VWTPPARLLPRSSGQSGSRPEPDRGGPRQRCCTPGQAQAGVESDRSALDLSRLLAQRCEYQRGLWRPWHRSSMSQRGDRRPRLRRLRWWPWERAWPALVGRQPPSSLVHVFGGPRLGRTPPRRRGTSPTSTTAGRAAAEAGDAVDGGRAPRQQPNHRHSGLLTGHRPITSWAPGQPPACRCLISARRTDRPELRLDTEDQRDLLACFHRLLASLLRACCAPGVQRQRPRLSPASSPACWLWRAKQPQQEAPGLPPACGDADGPSGCTGCCCGSSPPRCTRLPSRPRLVSGGDARPVRTTACGPSCAWWPRRQSRGQQLRQVVQPEFEFLFAHYASTRSARTTSCSANSPPCWSRTACRCWWPGGSPLAVAAAAAACCTDLRAGQTAACPLGCCGSPTCGDRRVLAVAGHPAAAGRAAADHAIEVRPVNLGMLESTIRPLNELLRRLGLLDAATAGGAGCWLVAASCGRCCRVCALVAFDRPVANMRLPQKPQEPKYLRWILTSIIKSHPQTPTRIRMAGWGSRRSLSGRGAAACASWSPVLRPGGLASLPAARTDLVDEAAEMLPGFCPAFSISTAARGRGGWGLPDTAGLLLAQSAVTMRPCAGLARAAPAGVAAGLGCGAALSALPLQLHPAAAGASMGERRRHIRDWRAASRPAPGRRSRRRAQLVRRLSAPTRADLRRAGCRAACGVRRLGESQISCELLSAGRFGCMLADLPARLLGIPTPPHASRHPAHPGAGQADEKERQRADAGLHRQFTAASCRTLDEANGAPAQQAWLCDRAVSESSTAAGENARSLQAVAPGSAAELADDRRRWRCTAAAVLRGSLAASAGLALLPAPLAAPAAVAGRLIEPPAAWHVRGGGAWIGATRRPPGGDGFKLPVKLLDCTTQHSSMTGCWSFKRERAVLLRLSGLCQELQSPKSVGLALPAPAYYLAALRSGAEAELPAGLRRAGRRHRRAASLRLRSSQDGASIEEAAARLERLLHGAIVLPPRWPALKDAFLAKIWTKSDGEDEEIF</sequence>
<keyword evidence="2" id="KW-1185">Reference proteome</keyword>
<feature type="compositionally biased region" description="Low complexity" evidence="1">
    <location>
        <begin position="126"/>
        <end position="149"/>
    </location>
</feature>